<proteinExistence type="predicted"/>
<evidence type="ECO:0000256" key="1">
    <source>
        <dbReference type="SAM" id="MobiDB-lite"/>
    </source>
</evidence>
<organism evidence="2">
    <name type="scientific">Aliivibrio wodanis</name>
    <dbReference type="NCBI Taxonomy" id="80852"/>
    <lineage>
        <taxon>Bacteria</taxon>
        <taxon>Pseudomonadati</taxon>
        <taxon>Pseudomonadota</taxon>
        <taxon>Gammaproteobacteria</taxon>
        <taxon>Vibrionales</taxon>
        <taxon>Vibrionaceae</taxon>
        <taxon>Aliivibrio</taxon>
    </lineage>
</organism>
<feature type="region of interest" description="Disordered" evidence="1">
    <location>
        <begin position="1"/>
        <end position="45"/>
    </location>
</feature>
<accession>A0A5Q4ZYG6</accession>
<geneLocation type="plasmid" evidence="2">
    <name>pAWOD_2</name>
</geneLocation>
<feature type="compositionally biased region" description="Polar residues" evidence="1">
    <location>
        <begin position="1"/>
        <end position="15"/>
    </location>
</feature>
<sequence>MSSENQGRPVTSDVNSPLARFLKKLPQAPFPSMPTNKRSDSRKVN</sequence>
<reference evidence="2" key="1">
    <citation type="submission" date="2019-09" db="EMBL/GenBank/DDBJ databases">
        <authorList>
            <person name="Hjerde E."/>
        </authorList>
    </citation>
    <scope>NUCLEOTIDE SEQUENCE [LARGE SCALE GENOMIC DNA]</scope>
    <source>
        <strain evidence="2">06/09/160</strain>
        <plasmid evidence="2">pAWOD_2</plasmid>
    </source>
</reference>
<evidence type="ECO:0000313" key="2">
    <source>
        <dbReference type="EMBL" id="VVV06911.1"/>
    </source>
</evidence>
<dbReference type="AlphaFoldDB" id="A0A5Q4ZYG6"/>
<protein>
    <submittedName>
        <fullName evidence="2">Uncharacterized protein</fullName>
    </submittedName>
</protein>
<dbReference type="EMBL" id="LR721753">
    <property type="protein sequence ID" value="VVV06911.1"/>
    <property type="molecule type" value="Genomic_DNA"/>
</dbReference>
<name>A0A5Q4ZYG6_9GAMM</name>
<gene>
    <name evidence="2" type="ORF">AW0309160_04405</name>
</gene>
<keyword evidence="2" id="KW-0614">Plasmid</keyword>